<dbReference type="PANTHER" id="PTHR21013">
    <property type="entry name" value="ATP SYNTHASE MITOCHONDRIAL F1 COMPLEX ASSEMBLY FACTOR 2/ATP12 PROTEIN, MITOCHONDRIAL PRECURSOR"/>
    <property type="match status" value="1"/>
</dbReference>
<reference evidence="6 7" key="1">
    <citation type="journal article" date="2018" name="Plant J.">
        <title>Genome sequences of Chlorella sorokiniana UTEX 1602 and Micractinium conductrix SAG 241.80: implications to maltose excretion by a green alga.</title>
        <authorList>
            <person name="Arriola M.B."/>
            <person name="Velmurugan N."/>
            <person name="Zhang Y."/>
            <person name="Plunkett M.H."/>
            <person name="Hondzo H."/>
            <person name="Barney B.M."/>
        </authorList>
    </citation>
    <scope>NUCLEOTIDE SEQUENCE [LARGE SCALE GENOMIC DNA]</scope>
    <source>
        <strain evidence="6 7">SAG 241.80</strain>
    </source>
</reference>
<dbReference type="Gene3D" id="3.30.2180.10">
    <property type="entry name" value="ATP12-like"/>
    <property type="match status" value="1"/>
</dbReference>
<comment type="similarity">
    <text evidence="2">Belongs to the ATP12 family.</text>
</comment>
<evidence type="ECO:0000256" key="1">
    <source>
        <dbReference type="ARBA" id="ARBA00004173"/>
    </source>
</evidence>
<organism evidence="6 7">
    <name type="scientific">Micractinium conductrix</name>
    <dbReference type="NCBI Taxonomy" id="554055"/>
    <lineage>
        <taxon>Eukaryota</taxon>
        <taxon>Viridiplantae</taxon>
        <taxon>Chlorophyta</taxon>
        <taxon>core chlorophytes</taxon>
        <taxon>Trebouxiophyceae</taxon>
        <taxon>Chlorellales</taxon>
        <taxon>Chlorellaceae</taxon>
        <taxon>Chlorella clade</taxon>
        <taxon>Micractinium</taxon>
    </lineage>
</organism>
<dbReference type="PANTHER" id="PTHR21013:SF10">
    <property type="entry name" value="ATP SYNTHASE MITOCHONDRIAL F1 COMPLEX ASSEMBLY FACTOR 2"/>
    <property type="match status" value="1"/>
</dbReference>
<comment type="caution">
    <text evidence="6">The sequence shown here is derived from an EMBL/GenBank/DDBJ whole genome shotgun (WGS) entry which is preliminary data.</text>
</comment>
<proteinExistence type="inferred from homology"/>
<dbReference type="InterPro" id="IPR023335">
    <property type="entry name" value="ATP12_ortho_dom_sf"/>
</dbReference>
<protein>
    <submittedName>
        <fullName evidence="6">ATP synthase mitochondrial F1 complex assembly factor 2</fullName>
    </submittedName>
</protein>
<name>A0A2P6VBF2_9CHLO</name>
<dbReference type="GO" id="GO:0005739">
    <property type="term" value="C:mitochondrion"/>
    <property type="evidence" value="ECO:0007669"/>
    <property type="project" value="UniProtKB-SubCell"/>
</dbReference>
<comment type="subcellular location">
    <subcellularLocation>
        <location evidence="1">Mitochondrion</location>
    </subcellularLocation>
</comment>
<evidence type="ECO:0000313" key="6">
    <source>
        <dbReference type="EMBL" id="PSC71427.1"/>
    </source>
</evidence>
<evidence type="ECO:0000256" key="2">
    <source>
        <dbReference type="ARBA" id="ARBA00008231"/>
    </source>
</evidence>
<dbReference type="Gene3D" id="1.10.3580.10">
    <property type="entry name" value="ATP12 ATPase"/>
    <property type="match status" value="1"/>
</dbReference>
<accession>A0A2P6VBF2</accession>
<sequence>MLDHRVLRTPGRHPLIVPSRALALAIAAEWEWQLKRIQPFTMPLMSLAATAIDQPKHRAEVIDTLLQYLPSDVVLCRDEPGPLARRQAEIHDPVLRWAQRVLGVELQPTESIVGAELSEQQLEAVRRYLEGLDDWHLAAAEQLGGACKSVLLGLAGAAQHLGVEAAVAAARLEEDKQIEEWGFVEGGHDIDIADLRVRVAAPSVFLRLLHRH</sequence>
<keyword evidence="7" id="KW-1185">Reference proteome</keyword>
<dbReference type="InterPro" id="IPR011419">
    <property type="entry name" value="ATP12_ATP_synth-F1-assembly"/>
</dbReference>
<keyword evidence="4" id="KW-0496">Mitochondrion</keyword>
<dbReference type="EMBL" id="LHPF02000015">
    <property type="protein sequence ID" value="PSC71427.1"/>
    <property type="molecule type" value="Genomic_DNA"/>
</dbReference>
<dbReference type="GO" id="GO:0033615">
    <property type="term" value="P:mitochondrial proton-transporting ATP synthase complex assembly"/>
    <property type="evidence" value="ECO:0007669"/>
    <property type="project" value="TreeGrafter"/>
</dbReference>
<gene>
    <name evidence="6" type="ORF">C2E20_5340</name>
</gene>
<dbReference type="AlphaFoldDB" id="A0A2P6VBF2"/>
<dbReference type="STRING" id="554055.A0A2P6VBF2"/>
<evidence type="ECO:0000256" key="5">
    <source>
        <dbReference type="ARBA" id="ARBA00023186"/>
    </source>
</evidence>
<keyword evidence="3" id="KW-0809">Transit peptide</keyword>
<dbReference type="Proteomes" id="UP000239649">
    <property type="component" value="Unassembled WGS sequence"/>
</dbReference>
<evidence type="ECO:0000313" key="7">
    <source>
        <dbReference type="Proteomes" id="UP000239649"/>
    </source>
</evidence>
<dbReference type="Pfam" id="PF07542">
    <property type="entry name" value="ATP12"/>
    <property type="match status" value="1"/>
</dbReference>
<keyword evidence="5" id="KW-0143">Chaperone</keyword>
<dbReference type="SUPFAM" id="SSF160909">
    <property type="entry name" value="ATP12-like"/>
    <property type="match status" value="1"/>
</dbReference>
<dbReference type="OrthoDB" id="5673at2759"/>
<evidence type="ECO:0000256" key="3">
    <source>
        <dbReference type="ARBA" id="ARBA00022946"/>
    </source>
</evidence>
<evidence type="ECO:0000256" key="4">
    <source>
        <dbReference type="ARBA" id="ARBA00023128"/>
    </source>
</evidence>
<dbReference type="InterPro" id="IPR042272">
    <property type="entry name" value="ATP12_ATP_synth-F1-assembly_N"/>
</dbReference>